<keyword evidence="6 7" id="KW-0456">Lyase</keyword>
<dbReference type="GO" id="GO:0008685">
    <property type="term" value="F:2-C-methyl-D-erythritol 2,4-cyclodiphosphate synthase activity"/>
    <property type="evidence" value="ECO:0007669"/>
    <property type="project" value="UniProtKB-UniRule"/>
</dbReference>
<organism evidence="10 11">
    <name type="scientific">Mesotoga prima MesG1.Ag.4.2</name>
    <dbReference type="NCBI Taxonomy" id="660470"/>
    <lineage>
        <taxon>Bacteria</taxon>
        <taxon>Thermotogati</taxon>
        <taxon>Thermotogota</taxon>
        <taxon>Thermotogae</taxon>
        <taxon>Kosmotogales</taxon>
        <taxon>Kosmotogaceae</taxon>
        <taxon>Mesotoga</taxon>
    </lineage>
</organism>
<feature type="site" description="Transition state stabilizer" evidence="7">
    <location>
        <position position="37"/>
    </location>
</feature>
<keyword evidence="4 7" id="KW-0479">Metal-binding</keyword>
<dbReference type="EMBL" id="CP003532">
    <property type="protein sequence ID" value="AFK06429.1"/>
    <property type="molecule type" value="Genomic_DNA"/>
</dbReference>
<feature type="binding site" evidence="7">
    <location>
        <position position="45"/>
    </location>
    <ligand>
        <name>a divalent metal cation</name>
        <dbReference type="ChEBI" id="CHEBI:60240"/>
    </ligand>
</feature>
<comment type="catalytic activity">
    <reaction evidence="1 7 8">
        <text>4-CDP-2-C-methyl-D-erythritol 2-phosphate = 2-C-methyl-D-erythritol 2,4-cyclic diphosphate + CMP</text>
        <dbReference type="Rhea" id="RHEA:23864"/>
        <dbReference type="ChEBI" id="CHEBI:57919"/>
        <dbReference type="ChEBI" id="CHEBI:58483"/>
        <dbReference type="ChEBI" id="CHEBI:60377"/>
        <dbReference type="EC" id="4.6.1.12"/>
    </reaction>
</comment>
<feature type="binding site" evidence="7">
    <location>
        <position position="12"/>
    </location>
    <ligand>
        <name>a divalent metal cation</name>
        <dbReference type="ChEBI" id="CHEBI:60240"/>
    </ligand>
</feature>
<dbReference type="PANTHER" id="PTHR43181:SF1">
    <property type="entry name" value="2-C-METHYL-D-ERYTHRITOL 2,4-CYCLODIPHOSPHATE SYNTHASE, CHLOROPLASTIC"/>
    <property type="match status" value="1"/>
</dbReference>
<evidence type="ECO:0000313" key="10">
    <source>
        <dbReference type="EMBL" id="AFK06429.1"/>
    </source>
</evidence>
<dbReference type="Gene3D" id="3.30.1330.50">
    <property type="entry name" value="2-C-methyl-D-erythritol 2,4-cyclodiphosphate synthase"/>
    <property type="match status" value="1"/>
</dbReference>
<dbReference type="CDD" id="cd00554">
    <property type="entry name" value="MECDP_synthase"/>
    <property type="match status" value="1"/>
</dbReference>
<protein>
    <recommendedName>
        <fullName evidence="3 7">2-C-methyl-D-erythritol 2,4-cyclodiphosphate synthase</fullName>
        <shortName evidence="7">MECDP-synthase</shortName>
        <shortName evidence="7">MECPP-synthase</shortName>
        <shortName evidence="7">MECPS</shortName>
        <ecNumber evidence="3 7">4.6.1.12</ecNumber>
    </recommendedName>
</protein>
<evidence type="ECO:0000256" key="5">
    <source>
        <dbReference type="ARBA" id="ARBA00023229"/>
    </source>
</evidence>
<dbReference type="PROSITE" id="PS01350">
    <property type="entry name" value="ISPF"/>
    <property type="match status" value="1"/>
</dbReference>
<feature type="domain" description="2-C-methyl-D-erythritol 2,4-cyclodiphosphate synthase" evidence="9">
    <location>
        <begin position="3"/>
        <end position="151"/>
    </location>
</feature>
<keyword evidence="5 7" id="KW-0414">Isoprene biosynthesis</keyword>
<feature type="binding site" evidence="7">
    <location>
        <begin position="59"/>
        <end position="61"/>
    </location>
    <ligand>
        <name>4-CDP-2-C-methyl-D-erythritol 2-phosphate</name>
        <dbReference type="ChEBI" id="CHEBI:57919"/>
    </ligand>
</feature>
<comment type="cofactor">
    <cofactor evidence="7">
        <name>a divalent metal cation</name>
        <dbReference type="ChEBI" id="CHEBI:60240"/>
    </cofactor>
    <text evidence="7">Binds 1 divalent metal cation per subunit.</text>
</comment>
<dbReference type="KEGG" id="mpg:Theba_0712"/>
<comment type="function">
    <text evidence="7">Involved in the biosynthesis of isopentenyl diphosphate (IPP) and dimethylallyl diphosphate (DMAPP), two major building blocks of isoprenoid compounds. Catalyzes the conversion of 4-diphosphocytidyl-2-C-methyl-D-erythritol 2-phosphate (CDP-ME2P) to 2-C-methyl-D-erythritol 2,4-cyclodiphosphate (ME-CPP) with a corresponding release of cytidine 5-monophosphate (CMP).</text>
</comment>
<comment type="subunit">
    <text evidence="7">Homotrimer.</text>
</comment>
<feature type="site" description="Transition state stabilizer" evidence="7">
    <location>
        <position position="134"/>
    </location>
</feature>
<evidence type="ECO:0000256" key="6">
    <source>
        <dbReference type="ARBA" id="ARBA00023239"/>
    </source>
</evidence>
<evidence type="ECO:0000259" key="9">
    <source>
        <dbReference type="Pfam" id="PF02542"/>
    </source>
</evidence>
<dbReference type="EC" id="4.6.1.12" evidence="3 7"/>
<reference evidence="10 11" key="1">
    <citation type="journal article" date="2012" name="Genome Biol. Evol.">
        <title>Genome Sequence of the Mesophilic Thermotogales Bacterium Mesotoga prima MesG1.Ag.4.2 Reveals the Largest Thermotogales Genome To Date.</title>
        <authorList>
            <person name="Zhaxybayeva O."/>
            <person name="Swithers K.S."/>
            <person name="Foght J."/>
            <person name="Green A.G."/>
            <person name="Bruce D."/>
            <person name="Detter C."/>
            <person name="Han S."/>
            <person name="Teshima H."/>
            <person name="Han J."/>
            <person name="Woyke T."/>
            <person name="Pitluck S."/>
            <person name="Nolan M."/>
            <person name="Ivanova N."/>
            <person name="Pati A."/>
            <person name="Land M.L."/>
            <person name="Dlutek M."/>
            <person name="Doolittle W.F."/>
            <person name="Noll K.M."/>
            <person name="Nesbo C.L."/>
        </authorList>
    </citation>
    <scope>NUCLEOTIDE SEQUENCE [LARGE SCALE GENOMIC DNA]</scope>
    <source>
        <strain evidence="11">mesG1.Ag.4.2</strain>
    </source>
</reference>
<proteinExistence type="inferred from homology"/>
<dbReference type="Pfam" id="PF02542">
    <property type="entry name" value="YgbB"/>
    <property type="match status" value="1"/>
</dbReference>
<name>I2F3C6_9BACT</name>
<dbReference type="eggNOG" id="COG0245">
    <property type="taxonomic scope" value="Bacteria"/>
</dbReference>
<evidence type="ECO:0000256" key="8">
    <source>
        <dbReference type="RuleBase" id="RU004395"/>
    </source>
</evidence>
<dbReference type="InterPro" id="IPR020555">
    <property type="entry name" value="MECDP_synthase_CS"/>
</dbReference>
<dbReference type="NCBIfam" id="TIGR00151">
    <property type="entry name" value="ispF"/>
    <property type="match status" value="1"/>
</dbReference>
<feature type="binding site" evidence="7">
    <location>
        <begin position="10"/>
        <end position="12"/>
    </location>
    <ligand>
        <name>4-CDP-2-C-methyl-D-erythritol 2-phosphate</name>
        <dbReference type="ChEBI" id="CHEBI:57919"/>
    </ligand>
</feature>
<evidence type="ECO:0000256" key="3">
    <source>
        <dbReference type="ARBA" id="ARBA00012579"/>
    </source>
</evidence>
<dbReference type="PANTHER" id="PTHR43181">
    <property type="entry name" value="2-C-METHYL-D-ERYTHRITOL 2,4-CYCLODIPHOSPHATE SYNTHASE, CHLOROPLASTIC"/>
    <property type="match status" value="1"/>
</dbReference>
<dbReference type="GO" id="GO:0046872">
    <property type="term" value="F:metal ion binding"/>
    <property type="evidence" value="ECO:0007669"/>
    <property type="project" value="UniProtKB-KW"/>
</dbReference>
<comment type="pathway">
    <text evidence="2 7">Isoprenoid biosynthesis; isopentenyl diphosphate biosynthesis via DXP pathway; isopentenyl diphosphate from 1-deoxy-D-xylulose 5-phosphate: step 4/6.</text>
</comment>
<dbReference type="AlphaFoldDB" id="I2F3C6"/>
<dbReference type="SUPFAM" id="SSF69765">
    <property type="entry name" value="IpsF-like"/>
    <property type="match status" value="1"/>
</dbReference>
<comment type="caution">
    <text evidence="7">Lacks conserved residue(s) required for the propagation of feature annotation.</text>
</comment>
<sequence length="155" mass="16725">MRIRVGIGYDIHSIKPGDRGMYLGGVKVSDTFYLVGHSDGDALCHAIVDAILGSTSSGNIGISFPEDEKNRDRRSIEFLMEVAESIRGRWRILNVDAVVVIEKVRLAGFVSSITENVARALGIESEQVNVKPKSGNGSSPGFVQVHAVCLLEKVG</sequence>
<comment type="similarity">
    <text evidence="7 8">Belongs to the IspF family.</text>
</comment>
<gene>
    <name evidence="7" type="primary">ispF</name>
    <name evidence="10" type="ORF">Theba_0712</name>
</gene>
<feature type="binding site" evidence="7">
    <location>
        <begin position="64"/>
        <end position="68"/>
    </location>
    <ligand>
        <name>4-CDP-2-C-methyl-D-erythritol 2-phosphate</name>
        <dbReference type="ChEBI" id="CHEBI:57919"/>
    </ligand>
</feature>
<evidence type="ECO:0000256" key="7">
    <source>
        <dbReference type="HAMAP-Rule" id="MF_00107"/>
    </source>
</evidence>
<dbReference type="Proteomes" id="UP000002881">
    <property type="component" value="Chromosome"/>
</dbReference>
<dbReference type="HOGENOM" id="CLU_084630_2_1_0"/>
<feature type="binding site" evidence="7">
    <location>
        <position position="10"/>
    </location>
    <ligand>
        <name>a divalent metal cation</name>
        <dbReference type="ChEBI" id="CHEBI:60240"/>
    </ligand>
</feature>
<dbReference type="STRING" id="660470.Theba_0712"/>
<evidence type="ECO:0000256" key="2">
    <source>
        <dbReference type="ARBA" id="ARBA00004709"/>
    </source>
</evidence>
<dbReference type="GO" id="GO:0019288">
    <property type="term" value="P:isopentenyl diphosphate biosynthetic process, methylerythritol 4-phosphate pathway"/>
    <property type="evidence" value="ECO:0007669"/>
    <property type="project" value="UniProtKB-UniRule"/>
</dbReference>
<accession>I2F3C6</accession>
<dbReference type="InterPro" id="IPR036571">
    <property type="entry name" value="MECDP_synthase_sf"/>
</dbReference>
<dbReference type="HAMAP" id="MF_00107">
    <property type="entry name" value="IspF"/>
    <property type="match status" value="1"/>
</dbReference>
<evidence type="ECO:0000256" key="1">
    <source>
        <dbReference type="ARBA" id="ARBA00000200"/>
    </source>
</evidence>
<evidence type="ECO:0000313" key="11">
    <source>
        <dbReference type="Proteomes" id="UP000002881"/>
    </source>
</evidence>
<evidence type="ECO:0000256" key="4">
    <source>
        <dbReference type="ARBA" id="ARBA00022723"/>
    </source>
</evidence>
<feature type="binding site" evidence="7">
    <location>
        <begin position="37"/>
        <end position="38"/>
    </location>
    <ligand>
        <name>4-CDP-2-C-methyl-D-erythritol 2-phosphate</name>
        <dbReference type="ChEBI" id="CHEBI:57919"/>
    </ligand>
</feature>
<dbReference type="GO" id="GO:0016114">
    <property type="term" value="P:terpenoid biosynthetic process"/>
    <property type="evidence" value="ECO:0007669"/>
    <property type="project" value="InterPro"/>
</dbReference>
<dbReference type="UniPathway" id="UPA00056">
    <property type="reaction ID" value="UER00095"/>
</dbReference>
<keyword evidence="11" id="KW-1185">Reference proteome</keyword>
<dbReference type="InterPro" id="IPR003526">
    <property type="entry name" value="MECDP_synthase"/>
</dbReference>